<proteinExistence type="predicted"/>
<evidence type="ECO:0000313" key="2">
    <source>
        <dbReference type="Proteomes" id="UP000257648"/>
    </source>
</evidence>
<protein>
    <submittedName>
        <fullName evidence="1">Single stranded DNA-binding protein</fullName>
    </submittedName>
</protein>
<organism evidence="1 2">
    <name type="scientific">Synechococcus phage S-T4</name>
    <dbReference type="NCBI Taxonomy" id="2268578"/>
    <lineage>
        <taxon>Viruses</taxon>
        <taxon>Duplodnaviria</taxon>
        <taxon>Heunggongvirae</taxon>
        <taxon>Uroviricota</taxon>
        <taxon>Caudoviricetes</taxon>
        <taxon>Pantevenvirales</taxon>
        <taxon>Kyanoviridae</taxon>
        <taxon>Tamkungvirus</taxon>
        <taxon>Tamkungvirus ST4</taxon>
    </lineage>
</organism>
<dbReference type="KEGG" id="vg:55001953"/>
<dbReference type="EMBL" id="MH412654">
    <property type="protein sequence ID" value="AXQ70572.1"/>
    <property type="molecule type" value="Genomic_DNA"/>
</dbReference>
<dbReference type="Pfam" id="PF11056">
    <property type="entry name" value="UvsY"/>
    <property type="match status" value="1"/>
</dbReference>
<evidence type="ECO:0000313" key="1">
    <source>
        <dbReference type="EMBL" id="AXQ70572.1"/>
    </source>
</evidence>
<dbReference type="GeneID" id="55001953"/>
<keyword evidence="1" id="KW-0238">DNA-binding</keyword>
<dbReference type="GO" id="GO:0003677">
    <property type="term" value="F:DNA binding"/>
    <property type="evidence" value="ECO:0007669"/>
    <property type="project" value="UniProtKB-KW"/>
</dbReference>
<accession>A0A385EHL5</accession>
<sequence length="142" mass="17215">MNLEDIQKMWDRDSEIDRDDLANESLKTPQLHAKYYEIYNTTLLLRERAKETYDKVYLERYNYYTGKADPAVYEDEPFPYKVREKESIQRHMSADERLSKVDLKIKYYDIMLRYLEEIIKSLSNRGYIIKNAIDWLKFTSGM</sequence>
<dbReference type="RefSeq" id="YP_009810931.1">
    <property type="nucleotide sequence ID" value="NC_048049.1"/>
</dbReference>
<keyword evidence="2" id="KW-1185">Reference proteome</keyword>
<dbReference type="InterPro" id="IPR021289">
    <property type="entry name" value="UvsY"/>
</dbReference>
<reference evidence="2" key="1">
    <citation type="submission" date="2018-05" db="EMBL/GenBank/DDBJ databases">
        <authorList>
            <person name="You S."/>
        </authorList>
    </citation>
    <scope>NUCLEOTIDE SEQUENCE [LARGE SCALE GENOMIC DNA]</scope>
</reference>
<name>A0A385EHL5_9CAUD</name>
<dbReference type="Proteomes" id="UP000257648">
    <property type="component" value="Segment"/>
</dbReference>